<evidence type="ECO:0008006" key="3">
    <source>
        <dbReference type="Google" id="ProtNLM"/>
    </source>
</evidence>
<evidence type="ECO:0000313" key="1">
    <source>
        <dbReference type="EMBL" id="MFD1425503.1"/>
    </source>
</evidence>
<proteinExistence type="predicted"/>
<dbReference type="RefSeq" id="WP_380162299.1">
    <property type="nucleotide sequence ID" value="NZ_JBHTNU010000001.1"/>
</dbReference>
<keyword evidence="2" id="KW-1185">Reference proteome</keyword>
<reference evidence="2" key="1">
    <citation type="journal article" date="2019" name="Int. J. Syst. Evol. Microbiol.">
        <title>The Global Catalogue of Microorganisms (GCM) 10K type strain sequencing project: providing services to taxonomists for standard genome sequencing and annotation.</title>
        <authorList>
            <consortium name="The Broad Institute Genomics Platform"/>
            <consortium name="The Broad Institute Genome Sequencing Center for Infectious Disease"/>
            <person name="Wu L."/>
            <person name="Ma J."/>
        </authorList>
    </citation>
    <scope>NUCLEOTIDE SEQUENCE [LARGE SCALE GENOMIC DNA]</scope>
    <source>
        <strain evidence="2">S1</strain>
    </source>
</reference>
<dbReference type="EMBL" id="JBHTNU010000001">
    <property type="protein sequence ID" value="MFD1425503.1"/>
    <property type="molecule type" value="Genomic_DNA"/>
</dbReference>
<evidence type="ECO:0000313" key="2">
    <source>
        <dbReference type="Proteomes" id="UP001597282"/>
    </source>
</evidence>
<comment type="caution">
    <text evidence="1">The sequence shown here is derived from an EMBL/GenBank/DDBJ whole genome shotgun (WGS) entry which is preliminary data.</text>
</comment>
<accession>A0ABW4C4K2</accession>
<organism evidence="1 2">
    <name type="scientific">Kroppenstedtia sanguinis</name>
    <dbReference type="NCBI Taxonomy" id="1380684"/>
    <lineage>
        <taxon>Bacteria</taxon>
        <taxon>Bacillati</taxon>
        <taxon>Bacillota</taxon>
        <taxon>Bacilli</taxon>
        <taxon>Bacillales</taxon>
        <taxon>Thermoactinomycetaceae</taxon>
        <taxon>Kroppenstedtia</taxon>
    </lineage>
</organism>
<gene>
    <name evidence="1" type="ORF">ACFQ4Y_00965</name>
</gene>
<dbReference type="Proteomes" id="UP001597282">
    <property type="component" value="Unassembled WGS sequence"/>
</dbReference>
<name>A0ABW4C4K2_9BACL</name>
<protein>
    <recommendedName>
        <fullName evidence="3">Minor capsid protein</fullName>
    </recommendedName>
</protein>
<sequence>MTIDFLERLVSFLDEQGYYAPVISPILGDGRSIAVMVMPNNDYQYYFDGSYRQGYAFQVTTKHDNQLTGYQTLLSITNLLDSIPDIPSGNGSYRFEGLNITTSPNVVAIDDRYYIHAAQFSAALYIEGGK</sequence>